<dbReference type="AlphaFoldDB" id="A0A1H7G8E4"/>
<dbReference type="STRING" id="416943.SAMN05445871_5640"/>
<dbReference type="InterPro" id="IPR007138">
    <property type="entry name" value="ABM_dom"/>
</dbReference>
<dbReference type="SUPFAM" id="SSF54909">
    <property type="entry name" value="Dimeric alpha+beta barrel"/>
    <property type="match status" value="1"/>
</dbReference>
<protein>
    <submittedName>
        <fullName evidence="2">Heme-degrading monooxygenase HmoA</fullName>
    </submittedName>
</protein>
<organism evidence="2 3">
    <name type="scientific">Paraburkholderia caballeronis</name>
    <dbReference type="NCBI Taxonomy" id="416943"/>
    <lineage>
        <taxon>Bacteria</taxon>
        <taxon>Pseudomonadati</taxon>
        <taxon>Pseudomonadota</taxon>
        <taxon>Betaproteobacteria</taxon>
        <taxon>Burkholderiales</taxon>
        <taxon>Burkholderiaceae</taxon>
        <taxon>Paraburkholderia</taxon>
    </lineage>
</organism>
<dbReference type="RefSeq" id="WP_090551870.1">
    <property type="nucleotide sequence ID" value="NZ_FNSR01000003.1"/>
</dbReference>
<dbReference type="Proteomes" id="UP000199120">
    <property type="component" value="Unassembled WGS sequence"/>
</dbReference>
<feature type="domain" description="ABM" evidence="1">
    <location>
        <begin position="10"/>
        <end position="82"/>
    </location>
</feature>
<keyword evidence="2" id="KW-0560">Oxidoreductase</keyword>
<reference evidence="3" key="1">
    <citation type="submission" date="2016-10" db="EMBL/GenBank/DDBJ databases">
        <authorList>
            <person name="Varghese N."/>
            <person name="Submissions S."/>
        </authorList>
    </citation>
    <scope>NUCLEOTIDE SEQUENCE [LARGE SCALE GENOMIC DNA]</scope>
    <source>
        <strain evidence="3">LMG 26416</strain>
    </source>
</reference>
<evidence type="ECO:0000259" key="1">
    <source>
        <dbReference type="Pfam" id="PF03992"/>
    </source>
</evidence>
<dbReference type="Gene3D" id="3.30.70.100">
    <property type="match status" value="1"/>
</dbReference>
<dbReference type="Pfam" id="PF03992">
    <property type="entry name" value="ABM"/>
    <property type="match status" value="1"/>
</dbReference>
<dbReference type="OrthoDB" id="9797060at2"/>
<dbReference type="PANTHER" id="PTHR37811">
    <property type="entry name" value="BLL5343 PROTEIN"/>
    <property type="match status" value="1"/>
</dbReference>
<keyword evidence="3" id="KW-1185">Reference proteome</keyword>
<sequence length="108" mass="12312">MSIAQTPATPYYAVIFTSIRTDVDDGYAEMAGAMVELARRQPGFLGVESAREEVGITVSYWDSLESIAAWKRDAEHLAAQRRGREHWYASYRTRVCIVQRDYGFERGE</sequence>
<gene>
    <name evidence="2" type="ORF">SAMN05192542_101603</name>
</gene>
<dbReference type="GO" id="GO:0004497">
    <property type="term" value="F:monooxygenase activity"/>
    <property type="evidence" value="ECO:0007669"/>
    <property type="project" value="UniProtKB-KW"/>
</dbReference>
<dbReference type="PANTHER" id="PTHR37811:SF2">
    <property type="entry name" value="ABM DOMAIN-CONTAINING PROTEIN"/>
    <property type="match status" value="1"/>
</dbReference>
<evidence type="ECO:0000313" key="3">
    <source>
        <dbReference type="Proteomes" id="UP000199120"/>
    </source>
</evidence>
<keyword evidence="2" id="KW-0503">Monooxygenase</keyword>
<dbReference type="EMBL" id="FOAJ01000001">
    <property type="protein sequence ID" value="SEK33082.1"/>
    <property type="molecule type" value="Genomic_DNA"/>
</dbReference>
<name>A0A1H7G8E4_9BURK</name>
<dbReference type="InterPro" id="IPR052936">
    <property type="entry name" value="Jasmonate_Hydroxylase-like"/>
</dbReference>
<proteinExistence type="predicted"/>
<evidence type="ECO:0000313" key="2">
    <source>
        <dbReference type="EMBL" id="SEK33082.1"/>
    </source>
</evidence>
<accession>A0A1H7G8E4</accession>
<dbReference type="InterPro" id="IPR011008">
    <property type="entry name" value="Dimeric_a/b-barrel"/>
</dbReference>